<proteinExistence type="inferred from homology"/>
<dbReference type="PANTHER" id="PTHR46020:SF4">
    <property type="entry name" value="OS04G0650200 PROTEIN"/>
    <property type="match status" value="1"/>
</dbReference>
<dbReference type="GO" id="GO:0006629">
    <property type="term" value="P:lipid metabolic process"/>
    <property type="evidence" value="ECO:0007669"/>
    <property type="project" value="UniProtKB-KW"/>
</dbReference>
<evidence type="ECO:0000256" key="1">
    <source>
        <dbReference type="ARBA" id="ARBA00008668"/>
    </source>
</evidence>
<dbReference type="PANTHER" id="PTHR46020">
    <property type="entry name" value="OSJNBB0059K02.9 PROTEIN"/>
    <property type="match status" value="1"/>
</dbReference>
<sequence length="263" mass="29176">SYLRIKSPIPYKWRKIGKEPLQSGMNFAYGGTGVFNTFVTEPNMTTQIDFFQTLIQEGVYTKHDLSSSIALVSLAGNDYSTYTSTNGSVEGLPSFITSVTNQLVLDIKRIYALGVRKVAVTALQPLGCLPQSTVVSSFQTCNGEQNTFVNFHNQLLQEAVVKLNNSTKDSAFVILDFYNAFMSVFNRQKDKAGSLKFQNPLTPCCLGISNQYSCGSVDGHGVKQYRICNDPKSAFFWDTVHPTQQGWAAVYSALRGSLNQLYY</sequence>
<evidence type="ECO:0000313" key="4">
    <source>
        <dbReference type="EMBL" id="KAF5193561.1"/>
    </source>
</evidence>
<organism evidence="4 5">
    <name type="scientific">Thalictrum thalictroides</name>
    <name type="common">Rue-anemone</name>
    <name type="synonym">Anemone thalictroides</name>
    <dbReference type="NCBI Taxonomy" id="46969"/>
    <lineage>
        <taxon>Eukaryota</taxon>
        <taxon>Viridiplantae</taxon>
        <taxon>Streptophyta</taxon>
        <taxon>Embryophyta</taxon>
        <taxon>Tracheophyta</taxon>
        <taxon>Spermatophyta</taxon>
        <taxon>Magnoliopsida</taxon>
        <taxon>Ranunculales</taxon>
        <taxon>Ranunculaceae</taxon>
        <taxon>Thalictroideae</taxon>
        <taxon>Thalictrum</taxon>
    </lineage>
</organism>
<dbReference type="OrthoDB" id="1600564at2759"/>
<dbReference type="EMBL" id="JABWDY010019893">
    <property type="protein sequence ID" value="KAF5193561.1"/>
    <property type="molecule type" value="Genomic_DNA"/>
</dbReference>
<dbReference type="InterPro" id="IPR036514">
    <property type="entry name" value="SGNH_hydro_sf"/>
</dbReference>
<evidence type="ECO:0000256" key="3">
    <source>
        <dbReference type="ARBA" id="ARBA00023098"/>
    </source>
</evidence>
<accession>A0A7J6W8H9</accession>
<evidence type="ECO:0000313" key="5">
    <source>
        <dbReference type="Proteomes" id="UP000554482"/>
    </source>
</evidence>
<evidence type="ECO:0000256" key="2">
    <source>
        <dbReference type="ARBA" id="ARBA00022801"/>
    </source>
</evidence>
<dbReference type="AlphaFoldDB" id="A0A7J6W8H9"/>
<reference evidence="4 5" key="1">
    <citation type="submission" date="2020-06" db="EMBL/GenBank/DDBJ databases">
        <title>Transcriptomic and genomic resources for Thalictrum thalictroides and T. hernandezii: Facilitating candidate gene discovery in an emerging model plant lineage.</title>
        <authorList>
            <person name="Arias T."/>
            <person name="Riano-Pachon D.M."/>
            <person name="Di Stilio V.S."/>
        </authorList>
    </citation>
    <scope>NUCLEOTIDE SEQUENCE [LARGE SCALE GENOMIC DNA]</scope>
    <source>
        <strain evidence="5">cv. WT478/WT964</strain>
        <tissue evidence="4">Leaves</tissue>
    </source>
</reference>
<gene>
    <name evidence="4" type="ORF">FRX31_016850</name>
</gene>
<keyword evidence="3" id="KW-0443">Lipid metabolism</keyword>
<comment type="caution">
    <text evidence="4">The sequence shown here is derived from an EMBL/GenBank/DDBJ whole genome shotgun (WGS) entry which is preliminary data.</text>
</comment>
<dbReference type="Gene3D" id="3.40.50.1110">
    <property type="entry name" value="SGNH hydrolase"/>
    <property type="match status" value="1"/>
</dbReference>
<comment type="similarity">
    <text evidence="1">Belongs to the 'GDSL' lipolytic enzyme family.</text>
</comment>
<name>A0A7J6W8H9_THATH</name>
<dbReference type="GO" id="GO:0016788">
    <property type="term" value="F:hydrolase activity, acting on ester bonds"/>
    <property type="evidence" value="ECO:0007669"/>
    <property type="project" value="InterPro"/>
</dbReference>
<dbReference type="SUPFAM" id="SSF52266">
    <property type="entry name" value="SGNH hydrolase"/>
    <property type="match status" value="1"/>
</dbReference>
<keyword evidence="5" id="KW-1185">Reference proteome</keyword>
<dbReference type="Pfam" id="PF00657">
    <property type="entry name" value="Lipase_GDSL"/>
    <property type="match status" value="1"/>
</dbReference>
<dbReference type="Proteomes" id="UP000554482">
    <property type="component" value="Unassembled WGS sequence"/>
</dbReference>
<keyword evidence="2" id="KW-0378">Hydrolase</keyword>
<protein>
    <submittedName>
        <fullName evidence="4">GDSL esterase/lipase</fullName>
    </submittedName>
</protein>
<dbReference type="InterPro" id="IPR001087">
    <property type="entry name" value="GDSL"/>
</dbReference>
<feature type="non-terminal residue" evidence="4">
    <location>
        <position position="1"/>
    </location>
</feature>